<evidence type="ECO:0000313" key="3">
    <source>
        <dbReference type="Proteomes" id="UP001254488"/>
    </source>
</evidence>
<feature type="chain" id="PRO_5046983197" evidence="1">
    <location>
        <begin position="19"/>
        <end position="404"/>
    </location>
</feature>
<keyword evidence="1" id="KW-0732">Signal</keyword>
<dbReference type="Proteomes" id="UP001254488">
    <property type="component" value="Unassembled WGS sequence"/>
</dbReference>
<feature type="signal peptide" evidence="1">
    <location>
        <begin position="1"/>
        <end position="18"/>
    </location>
</feature>
<organism evidence="2 3">
    <name type="scientific">Patiriisocius hiemis</name>
    <dbReference type="NCBI Taxonomy" id="3075604"/>
    <lineage>
        <taxon>Bacteria</taxon>
        <taxon>Pseudomonadati</taxon>
        <taxon>Bacteroidota</taxon>
        <taxon>Flavobacteriia</taxon>
        <taxon>Flavobacteriales</taxon>
        <taxon>Flavobacteriaceae</taxon>
        <taxon>Patiriisocius</taxon>
    </lineage>
</organism>
<proteinExistence type="predicted"/>
<reference evidence="2 3" key="1">
    <citation type="submission" date="2023-09" db="EMBL/GenBank/DDBJ databases">
        <authorList>
            <person name="Rey-Velasco X."/>
        </authorList>
    </citation>
    <scope>NUCLEOTIDE SEQUENCE [LARGE SCALE GENOMIC DNA]</scope>
    <source>
        <strain evidence="2 3">W242</strain>
    </source>
</reference>
<protein>
    <submittedName>
        <fullName evidence="2">Uncharacterized protein</fullName>
    </submittedName>
</protein>
<name>A0ABU2YBX1_9FLAO</name>
<dbReference type="EMBL" id="JAVRHZ010000002">
    <property type="protein sequence ID" value="MDT0555507.1"/>
    <property type="molecule type" value="Genomic_DNA"/>
</dbReference>
<keyword evidence="3" id="KW-1185">Reference proteome</keyword>
<dbReference type="RefSeq" id="WP_311332457.1">
    <property type="nucleotide sequence ID" value="NZ_JAVRHZ010000002.1"/>
</dbReference>
<accession>A0ABU2YBX1</accession>
<evidence type="ECO:0000256" key="1">
    <source>
        <dbReference type="SAM" id="SignalP"/>
    </source>
</evidence>
<gene>
    <name evidence="2" type="ORF">RM538_05795</name>
</gene>
<evidence type="ECO:0000313" key="2">
    <source>
        <dbReference type="EMBL" id="MDT0555507.1"/>
    </source>
</evidence>
<comment type="caution">
    <text evidence="2">The sequence shown here is derived from an EMBL/GenBank/DDBJ whole genome shotgun (WGS) entry which is preliminary data.</text>
</comment>
<sequence>MKHIYIILGLFFSISVFAQEKASINDFNFESVTNPAFVLLDETPTQLHTPENLKSLSVYLANGFSNTNIAVEINPYWYIDFDEKRTYKKYRGFKERDGEEYIDPLIGLKTDWSFSLAYLEKEFEGFTGEKRVAGIGARTTIFKFYNKSRTKEVSKAITKTGVESELSTEFELYYVLETDNPKPGSGTCKSYAESIELQVQFQDVAKLFIEDEENTSLLQRLNIENITPEKLVEYYLAERCPKVESFVNNPKNIKPNIRIDGAIGYSVLFKEAEINASTANRFGSWLTADAAVRFNSSSYLHIYAIGKFVDDGFNIDEEGVYFNESFWDYGGKLELELNKFKLGYEYLKRSGDGDRFRSVGNISYQINEDITVTGGFGKDFPVDNNLVTILGINWGFDLGEKAFE</sequence>